<keyword evidence="7" id="KW-1185">Reference proteome</keyword>
<dbReference type="Pfam" id="PF00085">
    <property type="entry name" value="Thioredoxin"/>
    <property type="match status" value="1"/>
</dbReference>
<dbReference type="PROSITE" id="PS51354">
    <property type="entry name" value="GLUTAREDOXIN_2"/>
    <property type="match status" value="2"/>
</dbReference>
<evidence type="ECO:0000256" key="4">
    <source>
        <dbReference type="ARBA" id="ARBA00023014"/>
    </source>
</evidence>
<dbReference type="OrthoDB" id="415696at2759"/>
<accession>E1ZMH3</accession>
<dbReference type="Pfam" id="PF00462">
    <property type="entry name" value="Glutaredoxin"/>
    <property type="match status" value="2"/>
</dbReference>
<dbReference type="RefSeq" id="XP_005845214.1">
    <property type="nucleotide sequence ID" value="XM_005845152.1"/>
</dbReference>
<dbReference type="EMBL" id="GL433853">
    <property type="protein sequence ID" value="EFN53112.1"/>
    <property type="molecule type" value="Genomic_DNA"/>
</dbReference>
<dbReference type="InParanoid" id="E1ZMH3"/>
<dbReference type="GO" id="GO:0051536">
    <property type="term" value="F:iron-sulfur cluster binding"/>
    <property type="evidence" value="ECO:0007669"/>
    <property type="project" value="UniProtKB-KW"/>
</dbReference>
<dbReference type="KEGG" id="cvr:CHLNCDRAFT_26293"/>
<sequence length="343" mass="36269">AVVHFWAAWCEPCKFLDSVLAQLAADSPSVAVVRVEAEEAADISEQYSVSVVPYFLFFRDGKVVDSLEGADAAALSSKFAALAGVGGAVANGGGATASPAAAAAPPSYVQPSISGTCRAAPALVDAPAGQGDLQERLKQLVSQKPVMLFMKGTPDAPRCGFSRKVVEALQQCGADFGTFDILSDEGVRQGLKEFSQWPTYPQLYVAGELLGGCDIVLEMAEAGELGQELAKAGAGGKDAQRQHLEGLVRQQPVMLFMKGTPDAPRCGFSRKVVEALRAAGEEFGSFDILSDEGVRQGLKELSNWPTYPQVYVQGELLGGCDIVLEMAEAGELKETIDEMKARM</sequence>
<feature type="domain" description="Thioredoxin" evidence="5">
    <location>
        <begin position="1"/>
        <end position="84"/>
    </location>
</feature>
<evidence type="ECO:0000313" key="6">
    <source>
        <dbReference type="EMBL" id="EFN53112.1"/>
    </source>
</evidence>
<dbReference type="Proteomes" id="UP000008141">
    <property type="component" value="Unassembled WGS sequence"/>
</dbReference>
<dbReference type="CDD" id="cd03028">
    <property type="entry name" value="GRX_PICOT_like"/>
    <property type="match status" value="2"/>
</dbReference>
<dbReference type="PROSITE" id="PS51352">
    <property type="entry name" value="THIOREDOXIN_2"/>
    <property type="match status" value="1"/>
</dbReference>
<protein>
    <recommendedName>
        <fullName evidence="5">Thioredoxin domain-containing protein</fullName>
    </recommendedName>
</protein>
<dbReference type="AlphaFoldDB" id="E1ZMH3"/>
<evidence type="ECO:0000256" key="1">
    <source>
        <dbReference type="ARBA" id="ARBA00008983"/>
    </source>
</evidence>
<dbReference type="GO" id="GO:0005829">
    <property type="term" value="C:cytosol"/>
    <property type="evidence" value="ECO:0007669"/>
    <property type="project" value="TreeGrafter"/>
</dbReference>
<dbReference type="Gene3D" id="3.40.30.10">
    <property type="entry name" value="Glutaredoxin"/>
    <property type="match status" value="3"/>
</dbReference>
<dbReference type="InterPro" id="IPR036249">
    <property type="entry name" value="Thioredoxin-like_sf"/>
</dbReference>
<evidence type="ECO:0000256" key="3">
    <source>
        <dbReference type="ARBA" id="ARBA00023004"/>
    </source>
</evidence>
<proteinExistence type="inferred from homology"/>
<evidence type="ECO:0000313" key="7">
    <source>
        <dbReference type="Proteomes" id="UP000008141"/>
    </source>
</evidence>
<dbReference type="InterPro" id="IPR002109">
    <property type="entry name" value="Glutaredoxin"/>
</dbReference>
<dbReference type="GO" id="GO:0046872">
    <property type="term" value="F:metal ion binding"/>
    <property type="evidence" value="ECO:0007669"/>
    <property type="project" value="UniProtKB-KW"/>
</dbReference>
<dbReference type="CDD" id="cd02984">
    <property type="entry name" value="TRX_PICOT"/>
    <property type="match status" value="1"/>
</dbReference>
<dbReference type="SUPFAM" id="SSF52833">
    <property type="entry name" value="Thioredoxin-like"/>
    <property type="match status" value="3"/>
</dbReference>
<dbReference type="eggNOG" id="KOG0911">
    <property type="taxonomic scope" value="Eukaryota"/>
</dbReference>
<dbReference type="GO" id="GO:0006879">
    <property type="term" value="P:intracellular iron ion homeostasis"/>
    <property type="evidence" value="ECO:0007669"/>
    <property type="project" value="TreeGrafter"/>
</dbReference>
<dbReference type="InterPro" id="IPR004480">
    <property type="entry name" value="Monothiol_GRX-rel"/>
</dbReference>
<name>E1ZMH3_CHLVA</name>
<dbReference type="GO" id="GO:0005634">
    <property type="term" value="C:nucleus"/>
    <property type="evidence" value="ECO:0007669"/>
    <property type="project" value="TreeGrafter"/>
</dbReference>
<dbReference type="FunFam" id="3.40.30.10:FF:000012">
    <property type="entry name" value="Monothiol glutaredoxin"/>
    <property type="match status" value="2"/>
</dbReference>
<dbReference type="FunCoup" id="E1ZMH3">
    <property type="interactions" value="1847"/>
</dbReference>
<dbReference type="PROSITE" id="PS00194">
    <property type="entry name" value="THIOREDOXIN_1"/>
    <property type="match status" value="1"/>
</dbReference>
<dbReference type="STRING" id="554065.E1ZMH3"/>
<feature type="non-terminal residue" evidence="6">
    <location>
        <position position="1"/>
    </location>
</feature>
<keyword evidence="3" id="KW-0408">Iron</keyword>
<dbReference type="OMA" id="WAEPCKT"/>
<evidence type="ECO:0000259" key="5">
    <source>
        <dbReference type="PROSITE" id="PS51352"/>
    </source>
</evidence>
<comment type="similarity">
    <text evidence="1">Belongs to the glutaredoxin family. CGFS subfamily.</text>
</comment>
<organism evidence="7">
    <name type="scientific">Chlorella variabilis</name>
    <name type="common">Green alga</name>
    <dbReference type="NCBI Taxonomy" id="554065"/>
    <lineage>
        <taxon>Eukaryota</taxon>
        <taxon>Viridiplantae</taxon>
        <taxon>Chlorophyta</taxon>
        <taxon>core chlorophytes</taxon>
        <taxon>Trebouxiophyceae</taxon>
        <taxon>Chlorellales</taxon>
        <taxon>Chlorellaceae</taxon>
        <taxon>Chlorella clade</taxon>
        <taxon>Chlorella</taxon>
    </lineage>
</organism>
<keyword evidence="2" id="KW-0479">Metal-binding</keyword>
<dbReference type="GeneID" id="17352441"/>
<keyword evidence="4" id="KW-0411">Iron-sulfur</keyword>
<dbReference type="InterPro" id="IPR013766">
    <property type="entry name" value="Thioredoxin_domain"/>
</dbReference>
<dbReference type="InterPro" id="IPR033658">
    <property type="entry name" value="GRX_PICOT-like"/>
</dbReference>
<gene>
    <name evidence="6" type="ORF">CHLNCDRAFT_26293</name>
</gene>
<evidence type="ECO:0000256" key="2">
    <source>
        <dbReference type="ARBA" id="ARBA00022723"/>
    </source>
</evidence>
<dbReference type="PANTHER" id="PTHR10293">
    <property type="entry name" value="GLUTAREDOXIN FAMILY MEMBER"/>
    <property type="match status" value="1"/>
</dbReference>
<dbReference type="PANTHER" id="PTHR10293:SF73">
    <property type="entry name" value="GLUTAREDOXIN-3"/>
    <property type="match status" value="1"/>
</dbReference>
<dbReference type="InterPro" id="IPR017937">
    <property type="entry name" value="Thioredoxin_CS"/>
</dbReference>
<reference evidence="6 7" key="1">
    <citation type="journal article" date="2010" name="Plant Cell">
        <title>The Chlorella variabilis NC64A genome reveals adaptation to photosymbiosis, coevolution with viruses, and cryptic sex.</title>
        <authorList>
            <person name="Blanc G."/>
            <person name="Duncan G."/>
            <person name="Agarkova I."/>
            <person name="Borodovsky M."/>
            <person name="Gurnon J."/>
            <person name="Kuo A."/>
            <person name="Lindquist E."/>
            <person name="Lucas S."/>
            <person name="Pangilinan J."/>
            <person name="Polle J."/>
            <person name="Salamov A."/>
            <person name="Terry A."/>
            <person name="Yamada T."/>
            <person name="Dunigan D.D."/>
            <person name="Grigoriev I.V."/>
            <person name="Claverie J.M."/>
            <person name="Van Etten J.L."/>
        </authorList>
    </citation>
    <scope>NUCLEOTIDE SEQUENCE [LARGE SCALE GENOMIC DNA]</scope>
    <source>
        <strain evidence="6 7">NC64A</strain>
    </source>
</reference>
<dbReference type="NCBIfam" id="TIGR00365">
    <property type="entry name" value="Grx4 family monothiol glutaredoxin"/>
    <property type="match status" value="2"/>
</dbReference>